<dbReference type="HOGENOM" id="CLU_2263733_0_0_1"/>
<gene>
    <name evidence="2" type="ORF">HMPREF1120_02675</name>
</gene>
<reference evidence="2" key="1">
    <citation type="submission" date="2011-07" db="EMBL/GenBank/DDBJ databases">
        <title>The Genome Sequence of Exophiala (Wangiella) dermatitidis NIH/UT8656.</title>
        <authorList>
            <consortium name="The Broad Institute Genome Sequencing Platform"/>
            <person name="Cuomo C."/>
            <person name="Wang Z."/>
            <person name="Hunicke-Smith S."/>
            <person name="Szanislo P.J."/>
            <person name="Earl A."/>
            <person name="Young S.K."/>
            <person name="Zeng Q."/>
            <person name="Gargeya S."/>
            <person name="Fitzgerald M."/>
            <person name="Haas B."/>
            <person name="Abouelleil A."/>
            <person name="Alvarado L."/>
            <person name="Arachchi H.M."/>
            <person name="Berlin A."/>
            <person name="Brown A."/>
            <person name="Chapman S.B."/>
            <person name="Chen Z."/>
            <person name="Dunbar C."/>
            <person name="Freedman E."/>
            <person name="Gearin G."/>
            <person name="Gellesch M."/>
            <person name="Goldberg J."/>
            <person name="Griggs A."/>
            <person name="Gujja S."/>
            <person name="Heiman D."/>
            <person name="Howarth C."/>
            <person name="Larson L."/>
            <person name="Lui A."/>
            <person name="MacDonald P.J.P."/>
            <person name="Montmayeur A."/>
            <person name="Murphy C."/>
            <person name="Neiman D."/>
            <person name="Pearson M."/>
            <person name="Priest M."/>
            <person name="Roberts A."/>
            <person name="Saif S."/>
            <person name="Shea T."/>
            <person name="Shenoy N."/>
            <person name="Sisk P."/>
            <person name="Stolte C."/>
            <person name="Sykes S."/>
            <person name="Wortman J."/>
            <person name="Nusbaum C."/>
            <person name="Birren B."/>
        </authorList>
    </citation>
    <scope>NUCLEOTIDE SEQUENCE</scope>
    <source>
        <strain evidence="2">NIH/UT8656</strain>
    </source>
</reference>
<feature type="chain" id="PRO_5003602747" evidence="1">
    <location>
        <begin position="18"/>
        <end position="103"/>
    </location>
</feature>
<dbReference type="GeneID" id="20307314"/>
<accession>H6BQ61</accession>
<organism evidence="2 3">
    <name type="scientific">Exophiala dermatitidis (strain ATCC 34100 / CBS 525.76 / NIH/UT8656)</name>
    <name type="common">Black yeast</name>
    <name type="synonym">Wangiella dermatitidis</name>
    <dbReference type="NCBI Taxonomy" id="858893"/>
    <lineage>
        <taxon>Eukaryota</taxon>
        <taxon>Fungi</taxon>
        <taxon>Dikarya</taxon>
        <taxon>Ascomycota</taxon>
        <taxon>Pezizomycotina</taxon>
        <taxon>Eurotiomycetes</taxon>
        <taxon>Chaetothyriomycetidae</taxon>
        <taxon>Chaetothyriales</taxon>
        <taxon>Herpotrichiellaceae</taxon>
        <taxon>Exophiala</taxon>
    </lineage>
</organism>
<dbReference type="RefSeq" id="XP_009154968.1">
    <property type="nucleotide sequence ID" value="XM_009156720.1"/>
</dbReference>
<dbReference type="Proteomes" id="UP000007304">
    <property type="component" value="Unassembled WGS sequence"/>
</dbReference>
<evidence type="ECO:0000313" key="3">
    <source>
        <dbReference type="Proteomes" id="UP000007304"/>
    </source>
</evidence>
<keyword evidence="3" id="KW-1185">Reference proteome</keyword>
<dbReference type="InParanoid" id="H6BQ61"/>
<feature type="signal peptide" evidence="1">
    <location>
        <begin position="1"/>
        <end position="17"/>
    </location>
</feature>
<evidence type="ECO:0000256" key="1">
    <source>
        <dbReference type="SAM" id="SignalP"/>
    </source>
</evidence>
<protein>
    <submittedName>
        <fullName evidence="2">Uncharacterized protein</fullName>
    </submittedName>
</protein>
<dbReference type="EMBL" id="JH226131">
    <property type="protein sequence ID" value="EHY54507.1"/>
    <property type="molecule type" value="Genomic_DNA"/>
</dbReference>
<keyword evidence="1" id="KW-0732">Signal</keyword>
<evidence type="ECO:0000313" key="2">
    <source>
        <dbReference type="EMBL" id="EHY54507.1"/>
    </source>
</evidence>
<name>H6BQ61_EXODN</name>
<sequence length="103" mass="11444">MYMDHRMLLSFLAQSLGFRWMVAPTSLDTSAVEREASLLAATCFQNLTSTKRMLAKRIAEKMARITIAVVSDLDVKARGCSVRVEIPKECAVARLPKTRKGAI</sequence>
<dbReference type="VEuPathDB" id="FungiDB:HMPREF1120_02675"/>
<proteinExistence type="predicted"/>
<dbReference type="AlphaFoldDB" id="H6BQ61"/>